<protein>
    <recommendedName>
        <fullName evidence="2">non-specific protein-tyrosine kinase</fullName>
        <ecNumber evidence="2">2.7.10.2</ecNumber>
    </recommendedName>
</protein>
<comment type="similarity">
    <text evidence="1">Belongs to the CpsD/CapB family.</text>
</comment>
<dbReference type="Proteomes" id="UP000680279">
    <property type="component" value="Unassembled WGS sequence"/>
</dbReference>
<dbReference type="NCBIfam" id="TIGR01007">
    <property type="entry name" value="eps_fam"/>
    <property type="match status" value="1"/>
</dbReference>
<sequence length="211" mass="23365">MRQLGSGKQKSIFAGKKRKEEELIAEQYRTIGTNIQFITGTKRNNIILVTSPGKGEGKSATAANIALSLAQQGNKVLLIDANFRCPEQHNIFNILNIFGFTDILDGKVTFERAITKVKGIHILTSGTIPISLSTHRAEKLLDKVKTEYSMVIIDSSPLLEINDTRILANICDGVVLVFKQNETRVEKALESKRILEYAQAKVLGVVLNEKN</sequence>
<keyword evidence="3" id="KW-0808">Transferase</keyword>
<organism evidence="10 11">
    <name type="scientific">Siminovitchia fordii</name>
    <dbReference type="NCBI Taxonomy" id="254759"/>
    <lineage>
        <taxon>Bacteria</taxon>
        <taxon>Bacillati</taxon>
        <taxon>Bacillota</taxon>
        <taxon>Bacilli</taxon>
        <taxon>Bacillales</taxon>
        <taxon>Bacillaceae</taxon>
        <taxon>Siminovitchia</taxon>
    </lineage>
</organism>
<dbReference type="Pfam" id="PF13614">
    <property type="entry name" value="AAA_31"/>
    <property type="match status" value="1"/>
</dbReference>
<feature type="domain" description="AAA" evidence="9">
    <location>
        <begin position="47"/>
        <end position="178"/>
    </location>
</feature>
<dbReference type="InterPro" id="IPR005702">
    <property type="entry name" value="Wzc-like_C"/>
</dbReference>
<dbReference type="Gene3D" id="3.40.50.300">
    <property type="entry name" value="P-loop containing nucleotide triphosphate hydrolases"/>
    <property type="match status" value="1"/>
</dbReference>
<evidence type="ECO:0000256" key="5">
    <source>
        <dbReference type="ARBA" id="ARBA00022777"/>
    </source>
</evidence>
<dbReference type="InterPro" id="IPR025669">
    <property type="entry name" value="AAA_dom"/>
</dbReference>
<dbReference type="PANTHER" id="PTHR32309">
    <property type="entry name" value="TYROSINE-PROTEIN KINASE"/>
    <property type="match status" value="1"/>
</dbReference>
<dbReference type="SUPFAM" id="SSF52540">
    <property type="entry name" value="P-loop containing nucleoside triphosphate hydrolases"/>
    <property type="match status" value="1"/>
</dbReference>
<dbReference type="RefSeq" id="WP_373315285.1">
    <property type="nucleotide sequence ID" value="NZ_BOQT01000006.1"/>
</dbReference>
<dbReference type="GO" id="GO:0004713">
    <property type="term" value="F:protein tyrosine kinase activity"/>
    <property type="evidence" value="ECO:0007669"/>
    <property type="project" value="UniProtKB-KW"/>
</dbReference>
<evidence type="ECO:0000256" key="1">
    <source>
        <dbReference type="ARBA" id="ARBA00007316"/>
    </source>
</evidence>
<keyword evidence="4" id="KW-0547">Nucleotide-binding</keyword>
<reference evidence="10 11" key="1">
    <citation type="submission" date="2021-03" db="EMBL/GenBank/DDBJ databases">
        <title>Antimicrobial resistance genes in bacteria isolated from Japanese honey, and their potential for conferring macrolide and lincosamide resistance in the American foulbrood pathogen Paenibacillus larvae.</title>
        <authorList>
            <person name="Okamoto M."/>
            <person name="Kumagai M."/>
            <person name="Kanamori H."/>
            <person name="Takamatsu D."/>
        </authorList>
    </citation>
    <scope>NUCLEOTIDE SEQUENCE [LARGE SCALE GENOMIC DNA]</scope>
    <source>
        <strain evidence="10 11">J1TS3</strain>
    </source>
</reference>
<evidence type="ECO:0000313" key="11">
    <source>
        <dbReference type="Proteomes" id="UP000680279"/>
    </source>
</evidence>
<comment type="caution">
    <text evidence="10">The sequence shown here is derived from an EMBL/GenBank/DDBJ whole genome shotgun (WGS) entry which is preliminary data.</text>
</comment>
<evidence type="ECO:0000256" key="8">
    <source>
        <dbReference type="ARBA" id="ARBA00051245"/>
    </source>
</evidence>
<keyword evidence="7 10" id="KW-0829">Tyrosine-protein kinase</keyword>
<keyword evidence="5 10" id="KW-0418">Kinase</keyword>
<dbReference type="CDD" id="cd05387">
    <property type="entry name" value="BY-kinase"/>
    <property type="match status" value="1"/>
</dbReference>
<evidence type="ECO:0000256" key="3">
    <source>
        <dbReference type="ARBA" id="ARBA00022679"/>
    </source>
</evidence>
<evidence type="ECO:0000259" key="9">
    <source>
        <dbReference type="Pfam" id="PF13614"/>
    </source>
</evidence>
<dbReference type="PANTHER" id="PTHR32309:SF13">
    <property type="entry name" value="FERRIC ENTEROBACTIN TRANSPORT PROTEIN FEPE"/>
    <property type="match status" value="1"/>
</dbReference>
<accession>A0ABQ4K5E4</accession>
<comment type="catalytic activity">
    <reaction evidence="8">
        <text>L-tyrosyl-[protein] + ATP = O-phospho-L-tyrosyl-[protein] + ADP + H(+)</text>
        <dbReference type="Rhea" id="RHEA:10596"/>
        <dbReference type="Rhea" id="RHEA-COMP:10136"/>
        <dbReference type="Rhea" id="RHEA-COMP:20101"/>
        <dbReference type="ChEBI" id="CHEBI:15378"/>
        <dbReference type="ChEBI" id="CHEBI:30616"/>
        <dbReference type="ChEBI" id="CHEBI:46858"/>
        <dbReference type="ChEBI" id="CHEBI:61978"/>
        <dbReference type="ChEBI" id="CHEBI:456216"/>
        <dbReference type="EC" id="2.7.10.2"/>
    </reaction>
</comment>
<dbReference type="EMBL" id="BOQT01000006">
    <property type="protein sequence ID" value="GIN20948.1"/>
    <property type="molecule type" value="Genomic_DNA"/>
</dbReference>
<name>A0ABQ4K5E4_9BACI</name>
<keyword evidence="11" id="KW-1185">Reference proteome</keyword>
<evidence type="ECO:0000256" key="6">
    <source>
        <dbReference type="ARBA" id="ARBA00022840"/>
    </source>
</evidence>
<evidence type="ECO:0000256" key="4">
    <source>
        <dbReference type="ARBA" id="ARBA00022741"/>
    </source>
</evidence>
<evidence type="ECO:0000313" key="10">
    <source>
        <dbReference type="EMBL" id="GIN20948.1"/>
    </source>
</evidence>
<evidence type="ECO:0000256" key="7">
    <source>
        <dbReference type="ARBA" id="ARBA00023137"/>
    </source>
</evidence>
<dbReference type="InterPro" id="IPR027417">
    <property type="entry name" value="P-loop_NTPase"/>
</dbReference>
<proteinExistence type="inferred from homology"/>
<evidence type="ECO:0000256" key="2">
    <source>
        <dbReference type="ARBA" id="ARBA00011903"/>
    </source>
</evidence>
<keyword evidence="6" id="KW-0067">ATP-binding</keyword>
<dbReference type="InterPro" id="IPR050445">
    <property type="entry name" value="Bact_polysacc_biosynth/exp"/>
</dbReference>
<gene>
    <name evidence="10" type="ORF">J1TS3_20820</name>
</gene>
<dbReference type="EC" id="2.7.10.2" evidence="2"/>